<dbReference type="InterPro" id="IPR002657">
    <property type="entry name" value="BilAc:Na_symport/Acr3"/>
</dbReference>
<feature type="compositionally biased region" description="Pro residues" evidence="7">
    <location>
        <begin position="669"/>
        <end position="684"/>
    </location>
</feature>
<feature type="transmembrane region" description="Helical" evidence="8">
    <location>
        <begin position="432"/>
        <end position="456"/>
    </location>
</feature>
<dbReference type="AlphaFoldDB" id="A0A158QT84"/>
<feature type="transmembrane region" description="Helical" evidence="8">
    <location>
        <begin position="499"/>
        <end position="522"/>
    </location>
</feature>
<feature type="region of interest" description="Disordered" evidence="7">
    <location>
        <begin position="656"/>
        <end position="684"/>
    </location>
</feature>
<evidence type="ECO:0000256" key="9">
    <source>
        <dbReference type="SAM" id="SignalP"/>
    </source>
</evidence>
<sequence length="684" mass="75368">MLRIDKPILLVVLLHLRVAFCIDCDLQFWPQLSRSKQLPQAYSKSSPNTPNTPQQPVLQSGETMLFVVNCSCCNQPAEVIKQVSPDGQPRGNLFYRFFSENRYSTIVSRSPNVDPVIRSRFESTGDMSTKYEECKHFPLCAILYTPVTPELANIHFWVEANLLGRSDIRVELVWINSTPTEQPDDIPIPSALSEKELRKKTANKRRQFEITLVAQGVIPGGNATASHVTIFLKPQIFYTVFDWAVFFIACTISLSAGCSTDPRAFRKQLKRALPIGIGLVVHLLVTPLIGLAAGYASSLPPEKAYGLFVTTTLQVGGATVVVISISDCHKQFALALAQIANVLNLATSPLWIYVVGTYLFRQPIFLLRFCGLISLVALVQILGFGLRCIRPALARAVLTWFSHPFLLLSAILFITLGVYINQYVFHAPQPMAYLQHVGLALFLMVTTSYTCGWLIGHILHLSVLRSRAIANQLSVYQGFLAIPLLRICIPSPEGELASAIALWTVFLTPVPLVYNAVLKFVIRTAKGSYEAYKQKMRKRGPTAMLCADSLAAVAFTSMILPAPTESNNRNTFDGLFDDASSSTVNSNSGSQRRCKSTAIHPTFFKESTTDSENRERILDALARKGGIFVSEKRTRKNGGIPRTPHHHPRSMDDVCGIPGSWGGGGGVLSPPPLPPPPPCSKPLF</sequence>
<keyword evidence="3 8" id="KW-0812">Transmembrane</keyword>
<gene>
    <name evidence="10" type="ORF">MCOS_LOCUS2337</name>
</gene>
<keyword evidence="9" id="KW-0732">Signal</keyword>
<dbReference type="PANTHER" id="PTHR10361:SF28">
    <property type="entry name" value="P3 PROTEIN-RELATED"/>
    <property type="match status" value="1"/>
</dbReference>
<dbReference type="Proteomes" id="UP000267029">
    <property type="component" value="Unassembled WGS sequence"/>
</dbReference>
<dbReference type="OrthoDB" id="203097at2759"/>
<dbReference type="Gene3D" id="1.20.1530.20">
    <property type="match status" value="1"/>
</dbReference>
<evidence type="ECO:0000256" key="7">
    <source>
        <dbReference type="SAM" id="MobiDB-lite"/>
    </source>
</evidence>
<evidence type="ECO:0000256" key="6">
    <source>
        <dbReference type="ARBA" id="ARBA00023136"/>
    </source>
</evidence>
<evidence type="ECO:0000313" key="10">
    <source>
        <dbReference type="EMBL" id="VDD76334.1"/>
    </source>
</evidence>
<feature type="transmembrane region" description="Helical" evidence="8">
    <location>
        <begin position="365"/>
        <end position="386"/>
    </location>
</feature>
<feature type="transmembrane region" description="Helical" evidence="8">
    <location>
        <begin position="543"/>
        <end position="562"/>
    </location>
</feature>
<comment type="subcellular location">
    <subcellularLocation>
        <location evidence="1">Membrane</location>
        <topology evidence="1">Multi-pass membrane protein</topology>
    </subcellularLocation>
</comment>
<dbReference type="InterPro" id="IPR038770">
    <property type="entry name" value="Na+/solute_symporter_sf"/>
</dbReference>
<evidence type="ECO:0000256" key="4">
    <source>
        <dbReference type="ARBA" id="ARBA00022847"/>
    </source>
</evidence>
<keyword evidence="11" id="KW-1185">Reference proteome</keyword>
<evidence type="ECO:0000256" key="8">
    <source>
        <dbReference type="SAM" id="Phobius"/>
    </source>
</evidence>
<evidence type="ECO:0000256" key="1">
    <source>
        <dbReference type="ARBA" id="ARBA00004141"/>
    </source>
</evidence>
<protein>
    <submittedName>
        <fullName evidence="12">Sodium-bile acid cotransporter</fullName>
    </submittedName>
</protein>
<evidence type="ECO:0000256" key="3">
    <source>
        <dbReference type="ARBA" id="ARBA00022692"/>
    </source>
</evidence>
<keyword evidence="6 8" id="KW-0472">Membrane</keyword>
<dbReference type="Pfam" id="PF01758">
    <property type="entry name" value="SBF"/>
    <property type="match status" value="1"/>
</dbReference>
<organism evidence="10 11">
    <name type="scientific">Mesocestoides corti</name>
    <name type="common">Flatworm</name>
    <dbReference type="NCBI Taxonomy" id="53468"/>
    <lineage>
        <taxon>Eukaryota</taxon>
        <taxon>Metazoa</taxon>
        <taxon>Spiralia</taxon>
        <taxon>Lophotrochozoa</taxon>
        <taxon>Platyhelminthes</taxon>
        <taxon>Cestoda</taxon>
        <taxon>Eucestoda</taxon>
        <taxon>Cyclophyllidea</taxon>
        <taxon>Mesocestoididae</taxon>
        <taxon>Mesocestoides</taxon>
    </lineage>
</organism>
<evidence type="ECO:0000256" key="2">
    <source>
        <dbReference type="ARBA" id="ARBA00006528"/>
    </source>
</evidence>
<reference evidence="12" key="2">
    <citation type="submission" date="2019-11" db="UniProtKB">
        <authorList>
            <consortium name="WormBaseParasite"/>
        </authorList>
    </citation>
    <scope>IDENTIFICATION</scope>
</reference>
<keyword evidence="5 8" id="KW-1133">Transmembrane helix</keyword>
<name>A0A158QT84_MESCO</name>
<feature type="signal peptide" evidence="9">
    <location>
        <begin position="1"/>
        <end position="21"/>
    </location>
</feature>
<feature type="transmembrane region" description="Helical" evidence="8">
    <location>
        <begin position="305"/>
        <end position="325"/>
    </location>
</feature>
<dbReference type="WBParaSite" id="MCU_008386-RB">
    <property type="protein sequence ID" value="MCU_008386-RB"/>
    <property type="gene ID" value="MCU_008386"/>
</dbReference>
<keyword evidence="4" id="KW-0813">Transport</keyword>
<dbReference type="PANTHER" id="PTHR10361">
    <property type="entry name" value="SODIUM-BILE ACID COTRANSPORTER"/>
    <property type="match status" value="1"/>
</dbReference>
<reference evidence="10 11" key="1">
    <citation type="submission" date="2018-10" db="EMBL/GenBank/DDBJ databases">
        <authorList>
            <consortium name="Pathogen Informatics"/>
        </authorList>
    </citation>
    <scope>NUCLEOTIDE SEQUENCE [LARGE SCALE GENOMIC DNA]</scope>
</reference>
<feature type="chain" id="PRO_5043135646" evidence="9">
    <location>
        <begin position="22"/>
        <end position="684"/>
    </location>
</feature>
<dbReference type="InterPro" id="IPR004710">
    <property type="entry name" value="Bilac:Na_transpt"/>
</dbReference>
<feature type="transmembrane region" description="Helical" evidence="8">
    <location>
        <begin position="272"/>
        <end position="293"/>
    </location>
</feature>
<dbReference type="GO" id="GO:0016020">
    <property type="term" value="C:membrane"/>
    <property type="evidence" value="ECO:0007669"/>
    <property type="project" value="UniProtKB-SubCell"/>
</dbReference>
<evidence type="ECO:0000313" key="11">
    <source>
        <dbReference type="Proteomes" id="UP000267029"/>
    </source>
</evidence>
<evidence type="ECO:0000256" key="5">
    <source>
        <dbReference type="ARBA" id="ARBA00022989"/>
    </source>
</evidence>
<feature type="transmembrane region" description="Helical" evidence="8">
    <location>
        <begin position="468"/>
        <end position="487"/>
    </location>
</feature>
<dbReference type="GO" id="GO:0015293">
    <property type="term" value="F:symporter activity"/>
    <property type="evidence" value="ECO:0007669"/>
    <property type="project" value="UniProtKB-KW"/>
</dbReference>
<comment type="similarity">
    <text evidence="2">Belongs to the bile acid:sodium symporter (BASS) (TC 2.A.28) family.</text>
</comment>
<dbReference type="EMBL" id="UXSR01000371">
    <property type="protein sequence ID" value="VDD76334.1"/>
    <property type="molecule type" value="Genomic_DNA"/>
</dbReference>
<evidence type="ECO:0000313" key="12">
    <source>
        <dbReference type="WBParaSite" id="MCU_008386-RB"/>
    </source>
</evidence>
<feature type="transmembrane region" description="Helical" evidence="8">
    <location>
        <begin position="236"/>
        <end position="260"/>
    </location>
</feature>
<feature type="transmembrane region" description="Helical" evidence="8">
    <location>
        <begin position="398"/>
        <end position="420"/>
    </location>
</feature>
<accession>A0A158QT84</accession>
<feature type="transmembrane region" description="Helical" evidence="8">
    <location>
        <begin position="332"/>
        <end position="353"/>
    </location>
</feature>
<keyword evidence="4" id="KW-0769">Symport</keyword>
<proteinExistence type="inferred from homology"/>
<dbReference type="STRING" id="53468.A0A158QT84"/>